<dbReference type="InterPro" id="IPR043129">
    <property type="entry name" value="ATPase_NBD"/>
</dbReference>
<reference evidence="2 3" key="1">
    <citation type="submission" date="2020-03" db="EMBL/GenBank/DDBJ databases">
        <title>Alteromonas ponticola sp. nov., isolated from seawater.</title>
        <authorList>
            <person name="Yoon J.-H."/>
            <person name="Kim Y.-O."/>
        </authorList>
    </citation>
    <scope>NUCLEOTIDE SEQUENCE [LARGE SCALE GENOMIC DNA]</scope>
    <source>
        <strain evidence="2 3">MYP5</strain>
    </source>
</reference>
<comment type="pathway">
    <text evidence="1">Cell wall biogenesis; peptidoglycan recycling.</text>
</comment>
<proteinExistence type="inferred from homology"/>
<dbReference type="PANTHER" id="PTHR30605">
    <property type="entry name" value="ANHYDRO-N-ACETYLMURAMIC ACID KINASE"/>
    <property type="match status" value="1"/>
</dbReference>
<dbReference type="RefSeq" id="WP_169210310.1">
    <property type="nucleotide sequence ID" value="NZ_JAATNW010000003.1"/>
</dbReference>
<comment type="pathway">
    <text evidence="1">Amino-sugar metabolism; 1,6-anhydro-N-acetylmuramate degradation.</text>
</comment>
<comment type="caution">
    <text evidence="2">The sequence shown here is derived from an EMBL/GenBank/DDBJ whole genome shotgun (WGS) entry which is preliminary data.</text>
</comment>
<evidence type="ECO:0000313" key="3">
    <source>
        <dbReference type="Proteomes" id="UP000709336"/>
    </source>
</evidence>
<dbReference type="EMBL" id="JAATNW010000003">
    <property type="protein sequence ID" value="NMH59756.1"/>
    <property type="molecule type" value="Genomic_DNA"/>
</dbReference>
<keyword evidence="1 2" id="KW-0808">Transferase</keyword>
<keyword evidence="1 2" id="KW-0418">Kinase</keyword>
<feature type="binding site" evidence="1">
    <location>
        <begin position="10"/>
        <end position="17"/>
    </location>
    <ligand>
        <name>ATP</name>
        <dbReference type="ChEBI" id="CHEBI:30616"/>
    </ligand>
</feature>
<protein>
    <recommendedName>
        <fullName evidence="1">Anhydro-N-acetylmuramic acid kinase</fullName>
        <ecNumber evidence="1">2.7.1.170</ecNumber>
    </recommendedName>
    <alternativeName>
        <fullName evidence="1">AnhMurNAc kinase</fullName>
    </alternativeName>
</protein>
<keyword evidence="1" id="KW-0067">ATP-binding</keyword>
<keyword evidence="1" id="KW-0547">Nucleotide-binding</keyword>
<dbReference type="GO" id="GO:0016301">
    <property type="term" value="F:kinase activity"/>
    <property type="evidence" value="ECO:0007669"/>
    <property type="project" value="UniProtKB-KW"/>
</dbReference>
<organism evidence="2 3">
    <name type="scientific">Alteromonas ponticola</name>
    <dbReference type="NCBI Taxonomy" id="2720613"/>
    <lineage>
        <taxon>Bacteria</taxon>
        <taxon>Pseudomonadati</taxon>
        <taxon>Pseudomonadota</taxon>
        <taxon>Gammaproteobacteria</taxon>
        <taxon>Alteromonadales</taxon>
        <taxon>Alteromonadaceae</taxon>
        <taxon>Alteromonas/Salinimonas group</taxon>
        <taxon>Alteromonas</taxon>
    </lineage>
</organism>
<dbReference type="NCBIfam" id="NF007139">
    <property type="entry name" value="PRK09585.1-3"/>
    <property type="match status" value="1"/>
</dbReference>
<evidence type="ECO:0000256" key="1">
    <source>
        <dbReference type="HAMAP-Rule" id="MF_01270"/>
    </source>
</evidence>
<dbReference type="PANTHER" id="PTHR30605:SF0">
    <property type="entry name" value="ANHYDRO-N-ACETYLMURAMIC ACID KINASE"/>
    <property type="match status" value="1"/>
</dbReference>
<keyword evidence="1" id="KW-0119">Carbohydrate metabolism</keyword>
<dbReference type="InterPro" id="IPR005338">
    <property type="entry name" value="Anhydro_N_Ac-Mur_kinase"/>
</dbReference>
<keyword evidence="3" id="KW-1185">Reference proteome</keyword>
<dbReference type="CDD" id="cd24050">
    <property type="entry name" value="ASKHA_NBD_ANMK"/>
    <property type="match status" value="1"/>
</dbReference>
<dbReference type="EC" id="2.7.1.170" evidence="1"/>
<dbReference type="Proteomes" id="UP000709336">
    <property type="component" value="Unassembled WGS sequence"/>
</dbReference>
<dbReference type="HAMAP" id="MF_01270">
    <property type="entry name" value="AnhMurNAc_kinase"/>
    <property type="match status" value="1"/>
</dbReference>
<comment type="function">
    <text evidence="1">Catalyzes the specific phosphorylation of 1,6-anhydro-N-acetylmuramic acid (anhMurNAc) with the simultaneous cleavage of the 1,6-anhydro ring, generating MurNAc-6-P. Is required for the utilization of anhMurNAc either imported from the medium or derived from its own cell wall murein, and thus plays a role in cell wall recycling.</text>
</comment>
<evidence type="ECO:0000313" key="2">
    <source>
        <dbReference type="EMBL" id="NMH59756.1"/>
    </source>
</evidence>
<dbReference type="Gene3D" id="3.30.420.40">
    <property type="match status" value="2"/>
</dbReference>
<sequence length="367" mass="39626">MAYYIGLMSGTSMDGVDAVLCDLSHDHVYTRHCSSLHYPDDLLSQLTALCSPAEDEVDRMARADRKVAHVFADAVNQLLAATNLKPVDIVAIGSHGQTVRHQPTSSSQSGYSVQIGDPNTIATLTGIDVIADFRRRDIAEGGQGAPLVPAFHHKVFGSSATSRVIVNVGGIANVTYLPANETAAVTGFDTGPGNRLMDYWCQQHQGKRFDEDGRWAASGESNVDLLNTMLKDPYFHRSAPKSTGREYFNEHWLAQFESLNTLPAKDVQATLLSLTAQSIANAIATFKPVSELYVCGGGAFNQHLLAKLSQQTGIQVQSTQQLGVNPQWVEGAAFAWLAWAFNHRIAGNLPDVTGARKSCVLGALYPA</sequence>
<comment type="similarity">
    <text evidence="1">Belongs to the anhydro-N-acetylmuramic acid kinase family.</text>
</comment>
<gene>
    <name evidence="1" type="primary">anmK</name>
    <name evidence="2" type="ORF">HCJ96_06985</name>
</gene>
<dbReference type="SUPFAM" id="SSF53067">
    <property type="entry name" value="Actin-like ATPase domain"/>
    <property type="match status" value="1"/>
</dbReference>
<accession>A0ABX1R1G1</accession>
<comment type="catalytic activity">
    <reaction evidence="1">
        <text>1,6-anhydro-N-acetyl-beta-muramate + ATP + H2O = N-acetyl-D-muramate 6-phosphate + ADP + H(+)</text>
        <dbReference type="Rhea" id="RHEA:24952"/>
        <dbReference type="ChEBI" id="CHEBI:15377"/>
        <dbReference type="ChEBI" id="CHEBI:15378"/>
        <dbReference type="ChEBI" id="CHEBI:30616"/>
        <dbReference type="ChEBI" id="CHEBI:58690"/>
        <dbReference type="ChEBI" id="CHEBI:58722"/>
        <dbReference type="ChEBI" id="CHEBI:456216"/>
        <dbReference type="EC" id="2.7.1.170"/>
    </reaction>
</comment>
<dbReference type="Pfam" id="PF03702">
    <property type="entry name" value="AnmK"/>
    <property type="match status" value="1"/>
</dbReference>
<name>A0ABX1R1G1_9ALTE</name>